<accession>A0A699HQ47</accession>
<feature type="chain" id="PRO_5025360067" evidence="1">
    <location>
        <begin position="22"/>
        <end position="134"/>
    </location>
</feature>
<comment type="caution">
    <text evidence="2">The sequence shown here is derived from an EMBL/GenBank/DDBJ whole genome shotgun (WGS) entry which is preliminary data.</text>
</comment>
<keyword evidence="1" id="KW-0732">Signal</keyword>
<proteinExistence type="predicted"/>
<dbReference type="AlphaFoldDB" id="A0A699HQ47"/>
<gene>
    <name evidence="2" type="ORF">Tci_429495</name>
</gene>
<dbReference type="InterPro" id="IPR040376">
    <property type="entry name" value="At4g28100-like"/>
</dbReference>
<feature type="non-terminal residue" evidence="2">
    <location>
        <position position="134"/>
    </location>
</feature>
<dbReference type="PANTHER" id="PTHR34056:SF3">
    <property type="entry name" value="OS07G0557700 PROTEIN"/>
    <property type="match status" value="1"/>
</dbReference>
<sequence>MHFIFTTIFLIASLHLHHQLAYSNLVSEPLKPPDFTTVPSFPVQTGAQTCKLDLSAELFGGVNAASHAKTALQVKKVTSSSSSSSEVMPMMPDDSQKCVNSLQTSLLTRNIHIPQPNASCDAVICFCGIRLHQI</sequence>
<name>A0A699HQ47_TANCI</name>
<dbReference type="EMBL" id="BKCJ010190259">
    <property type="protein sequence ID" value="GEY57521.1"/>
    <property type="molecule type" value="Genomic_DNA"/>
</dbReference>
<evidence type="ECO:0000313" key="2">
    <source>
        <dbReference type="EMBL" id="GEY57521.1"/>
    </source>
</evidence>
<feature type="signal peptide" evidence="1">
    <location>
        <begin position="1"/>
        <end position="21"/>
    </location>
</feature>
<reference evidence="2" key="1">
    <citation type="journal article" date="2019" name="Sci. Rep.">
        <title>Draft genome of Tanacetum cinerariifolium, the natural source of mosquito coil.</title>
        <authorList>
            <person name="Yamashiro T."/>
            <person name="Shiraishi A."/>
            <person name="Satake H."/>
            <person name="Nakayama K."/>
        </authorList>
    </citation>
    <scope>NUCLEOTIDE SEQUENCE</scope>
</reference>
<protein>
    <submittedName>
        <fullName evidence="2">Uncharacterized protein</fullName>
    </submittedName>
</protein>
<organism evidence="2">
    <name type="scientific">Tanacetum cinerariifolium</name>
    <name type="common">Dalmatian daisy</name>
    <name type="synonym">Chrysanthemum cinerariifolium</name>
    <dbReference type="NCBI Taxonomy" id="118510"/>
    <lineage>
        <taxon>Eukaryota</taxon>
        <taxon>Viridiplantae</taxon>
        <taxon>Streptophyta</taxon>
        <taxon>Embryophyta</taxon>
        <taxon>Tracheophyta</taxon>
        <taxon>Spermatophyta</taxon>
        <taxon>Magnoliopsida</taxon>
        <taxon>eudicotyledons</taxon>
        <taxon>Gunneridae</taxon>
        <taxon>Pentapetalae</taxon>
        <taxon>asterids</taxon>
        <taxon>campanulids</taxon>
        <taxon>Asterales</taxon>
        <taxon>Asteraceae</taxon>
        <taxon>Asteroideae</taxon>
        <taxon>Anthemideae</taxon>
        <taxon>Anthemidinae</taxon>
        <taxon>Tanacetum</taxon>
    </lineage>
</organism>
<evidence type="ECO:0000256" key="1">
    <source>
        <dbReference type="SAM" id="SignalP"/>
    </source>
</evidence>
<dbReference type="PANTHER" id="PTHR34056">
    <property type="entry name" value="GPI-ANCHORED PROTEIN"/>
    <property type="match status" value="1"/>
</dbReference>